<dbReference type="Gene3D" id="3.40.50.2000">
    <property type="entry name" value="Glycogen Phosphorylase B"/>
    <property type="match status" value="2"/>
</dbReference>
<reference evidence="5" key="1">
    <citation type="journal article" date="2019" name="Int. J. Syst. Evol. Microbiol.">
        <title>The Global Catalogue of Microorganisms (GCM) 10K type strain sequencing project: providing services to taxonomists for standard genome sequencing and annotation.</title>
        <authorList>
            <consortium name="The Broad Institute Genomics Platform"/>
            <consortium name="The Broad Institute Genome Sequencing Center for Infectious Disease"/>
            <person name="Wu L."/>
            <person name="Ma J."/>
        </authorList>
    </citation>
    <scope>NUCLEOTIDE SEQUENCE [LARGE SCALE GENOMIC DNA]</scope>
    <source>
        <strain evidence="5">JCM 16544</strain>
    </source>
</reference>
<gene>
    <name evidence="4" type="ORF">GCM10022200_10960</name>
</gene>
<dbReference type="SUPFAM" id="SSF53756">
    <property type="entry name" value="UDP-Glycosyltransferase/glycogen phosphorylase"/>
    <property type="match status" value="1"/>
</dbReference>
<dbReference type="PANTHER" id="PTHR12526:SF510">
    <property type="entry name" value="D-INOSITOL 3-PHOSPHATE GLYCOSYLTRANSFERASE"/>
    <property type="match status" value="1"/>
</dbReference>
<sequence length="379" mass="41684">MSDDRARPRIAVVGPVSPYRGGISQYTESLASALADVADVSVFSFSKQYPRLLYPGDTDVDPTRGRLAHAQYVLSATSPWSWWRTVDRIIAAQPDLVVVDWWTLFWQPWSAYLARRLRRRGIRVVFLCHNLVDHDAGGLRTRLTRGMLRAADGYVVHGSAMRADLERLVPGATVLQRPHPVYDRFPEPAHRWAPRARLDLLFFGFIRPYKGLDTLLDAMALLDDDDVALSVVGEAWGEGQDALRARIESLGAEAVLHYVDDHAAADYFARADLVVLPYRSATGSGVVSAAYHYLTPVLATRVGGIPDVVDDTTGFLVPPDDPGALAQAIRGITREACRALQPGIGDFAQRNSWRGFARAIVDEFVGGPRLSPGSEQALG</sequence>
<dbReference type="Pfam" id="PF13439">
    <property type="entry name" value="Glyco_transf_4"/>
    <property type="match status" value="1"/>
</dbReference>
<evidence type="ECO:0000313" key="4">
    <source>
        <dbReference type="EMBL" id="GAA3630087.1"/>
    </source>
</evidence>
<keyword evidence="5" id="KW-1185">Reference proteome</keyword>
<feature type="domain" description="Glycosyltransferase subfamily 4-like N-terminal" evidence="3">
    <location>
        <begin position="21"/>
        <end position="167"/>
    </location>
</feature>
<keyword evidence="1" id="KW-0328">Glycosyltransferase</keyword>
<proteinExistence type="predicted"/>
<keyword evidence="2" id="KW-0808">Transferase</keyword>
<dbReference type="PANTHER" id="PTHR12526">
    <property type="entry name" value="GLYCOSYLTRANSFERASE"/>
    <property type="match status" value="1"/>
</dbReference>
<protein>
    <submittedName>
        <fullName evidence="4">Glycosyltransferase</fullName>
    </submittedName>
</protein>
<evidence type="ECO:0000313" key="5">
    <source>
        <dbReference type="Proteomes" id="UP001501697"/>
    </source>
</evidence>
<comment type="caution">
    <text evidence="4">The sequence shown here is derived from an EMBL/GenBank/DDBJ whole genome shotgun (WGS) entry which is preliminary data.</text>
</comment>
<dbReference type="RefSeq" id="WP_344736958.1">
    <property type="nucleotide sequence ID" value="NZ_BAAAYU010000003.1"/>
</dbReference>
<dbReference type="Proteomes" id="UP001501697">
    <property type="component" value="Unassembled WGS sequence"/>
</dbReference>
<organism evidence="4 5">
    <name type="scientific">Microbacterium awajiense</name>
    <dbReference type="NCBI Taxonomy" id="415214"/>
    <lineage>
        <taxon>Bacteria</taxon>
        <taxon>Bacillati</taxon>
        <taxon>Actinomycetota</taxon>
        <taxon>Actinomycetes</taxon>
        <taxon>Micrococcales</taxon>
        <taxon>Microbacteriaceae</taxon>
        <taxon>Microbacterium</taxon>
    </lineage>
</organism>
<evidence type="ECO:0000256" key="2">
    <source>
        <dbReference type="ARBA" id="ARBA00022679"/>
    </source>
</evidence>
<dbReference type="Pfam" id="PF13692">
    <property type="entry name" value="Glyco_trans_1_4"/>
    <property type="match status" value="1"/>
</dbReference>
<evidence type="ECO:0000259" key="3">
    <source>
        <dbReference type="Pfam" id="PF13439"/>
    </source>
</evidence>
<dbReference type="InterPro" id="IPR028098">
    <property type="entry name" value="Glyco_trans_4-like_N"/>
</dbReference>
<name>A0ABP7ADS3_9MICO</name>
<dbReference type="EMBL" id="BAAAYU010000003">
    <property type="protein sequence ID" value="GAA3630087.1"/>
    <property type="molecule type" value="Genomic_DNA"/>
</dbReference>
<evidence type="ECO:0000256" key="1">
    <source>
        <dbReference type="ARBA" id="ARBA00022676"/>
    </source>
</evidence>
<accession>A0ABP7ADS3</accession>